<sequence>MIPHVAHLTAGPLRAPAALAVPPRARAVAGGGPRATAGMGAARCAGEPVT</sequence>
<dbReference type="Proteomes" id="UP000645555">
    <property type="component" value="Unassembled WGS sequence"/>
</dbReference>
<evidence type="ECO:0000313" key="3">
    <source>
        <dbReference type="Proteomes" id="UP000645555"/>
    </source>
</evidence>
<protein>
    <submittedName>
        <fullName evidence="2">Uncharacterized protein</fullName>
    </submittedName>
</protein>
<organism evidence="2 3">
    <name type="scientific">Streptomyces fructofermentans</name>
    <dbReference type="NCBI Taxonomy" id="152141"/>
    <lineage>
        <taxon>Bacteria</taxon>
        <taxon>Bacillati</taxon>
        <taxon>Actinomycetota</taxon>
        <taxon>Actinomycetes</taxon>
        <taxon>Kitasatosporales</taxon>
        <taxon>Streptomycetaceae</taxon>
        <taxon>Streptomyces</taxon>
    </lineage>
</organism>
<keyword evidence="3" id="KW-1185">Reference proteome</keyword>
<accession>A0A918NVX8</accession>
<name>A0A918NVX8_9ACTN</name>
<evidence type="ECO:0000256" key="1">
    <source>
        <dbReference type="SAM" id="MobiDB-lite"/>
    </source>
</evidence>
<dbReference type="EMBL" id="BMWD01000068">
    <property type="protein sequence ID" value="GGY00112.1"/>
    <property type="molecule type" value="Genomic_DNA"/>
</dbReference>
<reference evidence="2" key="2">
    <citation type="submission" date="2020-09" db="EMBL/GenBank/DDBJ databases">
        <authorList>
            <person name="Sun Q."/>
            <person name="Ohkuma M."/>
        </authorList>
    </citation>
    <scope>NUCLEOTIDE SEQUENCE</scope>
    <source>
        <strain evidence="2">JCM 4956</strain>
    </source>
</reference>
<dbReference type="AlphaFoldDB" id="A0A918NVX8"/>
<proteinExistence type="predicted"/>
<feature type="region of interest" description="Disordered" evidence="1">
    <location>
        <begin position="30"/>
        <end position="50"/>
    </location>
</feature>
<comment type="caution">
    <text evidence="2">The sequence shown here is derived from an EMBL/GenBank/DDBJ whole genome shotgun (WGS) entry which is preliminary data.</text>
</comment>
<evidence type="ECO:0000313" key="2">
    <source>
        <dbReference type="EMBL" id="GGY00112.1"/>
    </source>
</evidence>
<reference evidence="2" key="1">
    <citation type="journal article" date="2014" name="Int. J. Syst. Evol. Microbiol.">
        <title>Complete genome sequence of Corynebacterium casei LMG S-19264T (=DSM 44701T), isolated from a smear-ripened cheese.</title>
        <authorList>
            <consortium name="US DOE Joint Genome Institute (JGI-PGF)"/>
            <person name="Walter F."/>
            <person name="Albersmeier A."/>
            <person name="Kalinowski J."/>
            <person name="Ruckert C."/>
        </authorList>
    </citation>
    <scope>NUCLEOTIDE SEQUENCE</scope>
    <source>
        <strain evidence="2">JCM 4956</strain>
    </source>
</reference>
<gene>
    <name evidence="2" type="ORF">GCM10010515_77570</name>
</gene>